<evidence type="ECO:0000313" key="2">
    <source>
        <dbReference type="Proteomes" id="UP001295423"/>
    </source>
</evidence>
<comment type="caution">
    <text evidence="1">The sequence shown here is derived from an EMBL/GenBank/DDBJ whole genome shotgun (WGS) entry which is preliminary data.</text>
</comment>
<gene>
    <name evidence="1" type="ORF">CYCCA115_LOCUS14464</name>
</gene>
<dbReference type="Proteomes" id="UP001295423">
    <property type="component" value="Unassembled WGS sequence"/>
</dbReference>
<evidence type="ECO:0000313" key="1">
    <source>
        <dbReference type="EMBL" id="CAJ1953867.1"/>
    </source>
</evidence>
<keyword evidence="2" id="KW-1185">Reference proteome</keyword>
<proteinExistence type="predicted"/>
<accession>A0AAD2PV40</accession>
<sequence>MTSHINVIYQNNATVALLRDQDASHAIVASSEALRCLRRCASTLHDVPANKSCTDSLLDQCMARSVTDQSQAESGKPFIFDRGIQIPLTTTDTAAISAILIFNSALSHQLWAAQNPADAPGYLTKARQLYELAYRMDDVEHNVMFQIAIMNNMVVIERSFGNNAESERDFGHLLSMWMLLLDLGYGSRIHSMRGFLVNGRWSENAAVA</sequence>
<organism evidence="1 2">
    <name type="scientific">Cylindrotheca closterium</name>
    <dbReference type="NCBI Taxonomy" id="2856"/>
    <lineage>
        <taxon>Eukaryota</taxon>
        <taxon>Sar</taxon>
        <taxon>Stramenopiles</taxon>
        <taxon>Ochrophyta</taxon>
        <taxon>Bacillariophyta</taxon>
        <taxon>Bacillariophyceae</taxon>
        <taxon>Bacillariophycidae</taxon>
        <taxon>Bacillariales</taxon>
        <taxon>Bacillariaceae</taxon>
        <taxon>Cylindrotheca</taxon>
    </lineage>
</organism>
<dbReference type="AlphaFoldDB" id="A0AAD2PV40"/>
<dbReference type="EMBL" id="CAKOGP040001847">
    <property type="protein sequence ID" value="CAJ1953867.1"/>
    <property type="molecule type" value="Genomic_DNA"/>
</dbReference>
<reference evidence="1" key="1">
    <citation type="submission" date="2023-08" db="EMBL/GenBank/DDBJ databases">
        <authorList>
            <person name="Audoor S."/>
            <person name="Bilcke G."/>
        </authorList>
    </citation>
    <scope>NUCLEOTIDE SEQUENCE</scope>
</reference>
<name>A0AAD2PV40_9STRA</name>
<protein>
    <submittedName>
        <fullName evidence="1">Uncharacterized protein</fullName>
    </submittedName>
</protein>